<dbReference type="RefSeq" id="WP_026220562.1">
    <property type="nucleotide sequence ID" value="NZ_LLZU01000022.1"/>
</dbReference>
<accession>A0A0T6LR41</accession>
<dbReference type="GO" id="GO:0003677">
    <property type="term" value="F:DNA binding"/>
    <property type="evidence" value="ECO:0007669"/>
    <property type="project" value="InterPro"/>
</dbReference>
<organism evidence="2 3">
    <name type="scientific">Wenjunlia vitaminophila</name>
    <name type="common">Streptomyces vitaminophilus</name>
    <dbReference type="NCBI Taxonomy" id="76728"/>
    <lineage>
        <taxon>Bacteria</taxon>
        <taxon>Bacillati</taxon>
        <taxon>Actinomycetota</taxon>
        <taxon>Actinomycetes</taxon>
        <taxon>Kitasatosporales</taxon>
        <taxon>Streptomycetaceae</taxon>
        <taxon>Wenjunlia</taxon>
    </lineage>
</organism>
<sequence>MGLRANPSQRQRRLGAELRRLRELSGLSATEAGAFAGLGRAHMSHIEMGRTAIPEEKLRALARAYGCRNTALVDALVAMGQATGRGWWSRYREPFDSAVRDLAELESTARRVRTFQWLYVPGLLQTRAYMHAVFRGAQPDAAQALVDSYVEFRERRSTLLTGEDPPRFHAVIHEAAFSAQFVGPSVMRAQIEHLLELSRLPHVQIQVLPFRTQTYPVGFSAPFVLLDGPVPELDTVFLEHPAPSQFLTDPARLNQYSDAFARLDAVALPPVDPQNAVDFHTRRDSFGFMQHLLYRI</sequence>
<dbReference type="OrthoDB" id="3462393at2"/>
<evidence type="ECO:0000313" key="3">
    <source>
        <dbReference type="Proteomes" id="UP000050867"/>
    </source>
</evidence>
<reference evidence="2 3" key="1">
    <citation type="submission" date="2015-10" db="EMBL/GenBank/DDBJ databases">
        <title>Draft genome sequence of pyrrolomycin-producing Streptomyces vitaminophilus.</title>
        <authorList>
            <person name="Graham D.E."/>
            <person name="Mahan K.M."/>
            <person name="Klingeman D.M."/>
            <person name="Hettich R.L."/>
            <person name="Parry R.J."/>
        </authorList>
    </citation>
    <scope>NUCLEOTIDE SEQUENCE [LARGE SCALE GENOMIC DNA]</scope>
    <source>
        <strain evidence="2 3">ATCC 31673</strain>
    </source>
</reference>
<comment type="caution">
    <text evidence="2">The sequence shown here is derived from an EMBL/GenBank/DDBJ whole genome shotgun (WGS) entry which is preliminary data.</text>
</comment>
<protein>
    <submittedName>
        <fullName evidence="2">XRE family transcriptional regulator</fullName>
    </submittedName>
</protein>
<evidence type="ECO:0000259" key="1">
    <source>
        <dbReference type="PROSITE" id="PS50943"/>
    </source>
</evidence>
<dbReference type="EMBL" id="LLZU01000022">
    <property type="protein sequence ID" value="KRV48517.1"/>
    <property type="molecule type" value="Genomic_DNA"/>
</dbReference>
<dbReference type="CDD" id="cd00093">
    <property type="entry name" value="HTH_XRE"/>
    <property type="match status" value="1"/>
</dbReference>
<dbReference type="Pfam" id="PF19054">
    <property type="entry name" value="DUF5753"/>
    <property type="match status" value="1"/>
</dbReference>
<feature type="domain" description="HTH cro/C1-type" evidence="1">
    <location>
        <begin position="18"/>
        <end position="73"/>
    </location>
</feature>
<dbReference type="Proteomes" id="UP000050867">
    <property type="component" value="Unassembled WGS sequence"/>
</dbReference>
<name>A0A0T6LR41_WENVI</name>
<gene>
    <name evidence="2" type="ORF">AQ490_24925</name>
</gene>
<dbReference type="STRING" id="76728.AQ490_24925"/>
<proteinExistence type="predicted"/>
<dbReference type="SMART" id="SM00530">
    <property type="entry name" value="HTH_XRE"/>
    <property type="match status" value="1"/>
</dbReference>
<keyword evidence="3" id="KW-1185">Reference proteome</keyword>
<dbReference type="PROSITE" id="PS50943">
    <property type="entry name" value="HTH_CROC1"/>
    <property type="match status" value="1"/>
</dbReference>
<dbReference type="Gene3D" id="1.10.260.40">
    <property type="entry name" value="lambda repressor-like DNA-binding domains"/>
    <property type="match status" value="1"/>
</dbReference>
<dbReference type="AlphaFoldDB" id="A0A0T6LR41"/>
<dbReference type="InterPro" id="IPR001387">
    <property type="entry name" value="Cro/C1-type_HTH"/>
</dbReference>
<evidence type="ECO:0000313" key="2">
    <source>
        <dbReference type="EMBL" id="KRV48517.1"/>
    </source>
</evidence>
<dbReference type="eggNOG" id="COG1396">
    <property type="taxonomic scope" value="Bacteria"/>
</dbReference>
<dbReference type="SUPFAM" id="SSF47413">
    <property type="entry name" value="lambda repressor-like DNA-binding domains"/>
    <property type="match status" value="1"/>
</dbReference>
<dbReference type="Pfam" id="PF13560">
    <property type="entry name" value="HTH_31"/>
    <property type="match status" value="1"/>
</dbReference>
<dbReference type="InterPro" id="IPR043917">
    <property type="entry name" value="DUF5753"/>
</dbReference>
<dbReference type="InterPro" id="IPR010982">
    <property type="entry name" value="Lambda_DNA-bd_dom_sf"/>
</dbReference>